<accession>A0ABW3T570</accession>
<evidence type="ECO:0000256" key="1">
    <source>
        <dbReference type="SAM" id="MobiDB-lite"/>
    </source>
</evidence>
<feature type="non-terminal residue" evidence="2">
    <location>
        <position position="272"/>
    </location>
</feature>
<dbReference type="Proteomes" id="UP001597216">
    <property type="component" value="Unassembled WGS sequence"/>
</dbReference>
<feature type="compositionally biased region" description="Low complexity" evidence="1">
    <location>
        <begin position="230"/>
        <end position="258"/>
    </location>
</feature>
<proteinExistence type="predicted"/>
<keyword evidence="3" id="KW-1185">Reference proteome</keyword>
<dbReference type="EMBL" id="JBHTLQ010000052">
    <property type="protein sequence ID" value="MFD1192319.1"/>
    <property type="molecule type" value="Genomic_DNA"/>
</dbReference>
<protein>
    <recommendedName>
        <fullName evidence="4">Flagellar hook-length control protein FliK</fullName>
    </recommendedName>
</protein>
<evidence type="ECO:0000313" key="3">
    <source>
        <dbReference type="Proteomes" id="UP001597216"/>
    </source>
</evidence>
<evidence type="ECO:0008006" key="4">
    <source>
        <dbReference type="Google" id="ProtNLM"/>
    </source>
</evidence>
<reference evidence="3" key="1">
    <citation type="journal article" date="2019" name="Int. J. Syst. Evol. Microbiol.">
        <title>The Global Catalogue of Microorganisms (GCM) 10K type strain sequencing project: providing services to taxonomists for standard genome sequencing and annotation.</title>
        <authorList>
            <consortium name="The Broad Institute Genomics Platform"/>
            <consortium name="The Broad Institute Genome Sequencing Center for Infectious Disease"/>
            <person name="Wu L."/>
            <person name="Ma J."/>
        </authorList>
    </citation>
    <scope>NUCLEOTIDE SEQUENCE [LARGE SCALE GENOMIC DNA]</scope>
    <source>
        <strain evidence="3">CCUG 55074</strain>
    </source>
</reference>
<sequence length="272" mass="26494">MAQQAPPFETRNPHAMTAGFTIAAQTAQPSAGTAASGALQGAGLFGKTAATGPMAGFEALLAALFAGQGGADAQAVKTLTAGGATPDALKAALGQAQGQVSSLLMGQDAKSAETDLIADGDPATLQDAPVDPALAALVALLAAQTQLQANPEATAVQDGVTPDEAVLADAGKGAPKAFATDLAALDGLALAADDAAEPAQDAQVFTPSTAATDLRAADIANRAARTPVSPETATKPAPAPVKVEAAPVQAEIEPIAAPTDEDAPPPALAAEA</sequence>
<feature type="region of interest" description="Disordered" evidence="1">
    <location>
        <begin position="222"/>
        <end position="272"/>
    </location>
</feature>
<organism evidence="2 3">
    <name type="scientific">Phenylobacterium conjunctum</name>
    <dbReference type="NCBI Taxonomy" id="1298959"/>
    <lineage>
        <taxon>Bacteria</taxon>
        <taxon>Pseudomonadati</taxon>
        <taxon>Pseudomonadota</taxon>
        <taxon>Alphaproteobacteria</taxon>
        <taxon>Caulobacterales</taxon>
        <taxon>Caulobacteraceae</taxon>
        <taxon>Phenylobacterium</taxon>
    </lineage>
</organism>
<name>A0ABW3T570_9CAUL</name>
<comment type="caution">
    <text evidence="2">The sequence shown here is derived from an EMBL/GenBank/DDBJ whole genome shotgun (WGS) entry which is preliminary data.</text>
</comment>
<evidence type="ECO:0000313" key="2">
    <source>
        <dbReference type="EMBL" id="MFD1192319.1"/>
    </source>
</evidence>
<gene>
    <name evidence="2" type="ORF">ACFQ27_17155</name>
</gene>